<evidence type="ECO:0000256" key="1">
    <source>
        <dbReference type="SAM" id="MobiDB-lite"/>
    </source>
</evidence>
<reference evidence="2 3" key="1">
    <citation type="submission" date="2018-08" db="EMBL/GenBank/DDBJ databases">
        <title>A genome reference for cultivated species of the human gut microbiota.</title>
        <authorList>
            <person name="Zou Y."/>
            <person name="Xue W."/>
            <person name="Luo G."/>
        </authorList>
    </citation>
    <scope>NUCLEOTIDE SEQUENCE [LARGE SCALE GENOMIC DNA]</scope>
    <source>
        <strain evidence="2 3">AM42-1AC</strain>
    </source>
</reference>
<organism evidence="2 3">
    <name type="scientific">Roseburia inulinivorans</name>
    <dbReference type="NCBI Taxonomy" id="360807"/>
    <lineage>
        <taxon>Bacteria</taxon>
        <taxon>Bacillati</taxon>
        <taxon>Bacillota</taxon>
        <taxon>Clostridia</taxon>
        <taxon>Lachnospirales</taxon>
        <taxon>Lachnospiraceae</taxon>
        <taxon>Roseburia</taxon>
    </lineage>
</organism>
<dbReference type="EMBL" id="QSFX01000034">
    <property type="protein sequence ID" value="RHA84411.1"/>
    <property type="molecule type" value="Genomic_DNA"/>
</dbReference>
<feature type="compositionally biased region" description="Basic and acidic residues" evidence="1">
    <location>
        <begin position="25"/>
        <end position="49"/>
    </location>
</feature>
<evidence type="ECO:0000313" key="2">
    <source>
        <dbReference type="EMBL" id="RHA84411.1"/>
    </source>
</evidence>
<gene>
    <name evidence="2" type="ORF">DW914_15140</name>
</gene>
<dbReference type="Proteomes" id="UP000283492">
    <property type="component" value="Unassembled WGS sequence"/>
</dbReference>
<feature type="region of interest" description="Disordered" evidence="1">
    <location>
        <begin position="20"/>
        <end position="66"/>
    </location>
</feature>
<name>A0A3R6E3G0_9FIRM</name>
<proteinExistence type="predicted"/>
<feature type="non-terminal residue" evidence="2">
    <location>
        <position position="1"/>
    </location>
</feature>
<accession>A0A3R6E3G0</accession>
<sequence>TEVQEDLKKLRDIRYWVRKATPGTEESKEPPKKQPIKEVFQDKADEKKAQRTAPAQAKHRQQDMEL</sequence>
<comment type="caution">
    <text evidence="2">The sequence shown here is derived from an EMBL/GenBank/DDBJ whole genome shotgun (WGS) entry which is preliminary data.</text>
</comment>
<dbReference type="AlphaFoldDB" id="A0A3R6E3G0"/>
<evidence type="ECO:0000313" key="3">
    <source>
        <dbReference type="Proteomes" id="UP000283492"/>
    </source>
</evidence>
<protein>
    <submittedName>
        <fullName evidence="2">Conjugal transfer protein</fullName>
    </submittedName>
</protein>